<reference evidence="1 2" key="1">
    <citation type="submission" date="2020-11" db="EMBL/GenBank/DDBJ databases">
        <title>Taxonomic investigation of Rahnella strains.</title>
        <authorList>
            <person name="Lee S.D."/>
        </authorList>
    </citation>
    <scope>NUCLEOTIDE SEQUENCE [LARGE SCALE GENOMIC DNA]</scope>
    <source>
        <strain evidence="1 2">SAP-17</strain>
    </source>
</reference>
<dbReference type="Pfam" id="PF05638">
    <property type="entry name" value="T6SS_HCP"/>
    <property type="match status" value="1"/>
</dbReference>
<comment type="caution">
    <text evidence="1">The sequence shown here is derived from an EMBL/GenBank/DDBJ whole genome shotgun (WGS) entry which is preliminary data.</text>
</comment>
<dbReference type="InterPro" id="IPR008514">
    <property type="entry name" value="T6SS_Hcp"/>
</dbReference>
<keyword evidence="2" id="KW-1185">Reference proteome</keyword>
<dbReference type="NCBIfam" id="TIGR03344">
    <property type="entry name" value="VI_effect_Hcp1"/>
    <property type="match status" value="1"/>
</dbReference>
<evidence type="ECO:0000313" key="1">
    <source>
        <dbReference type="EMBL" id="MBF7981357.1"/>
    </source>
</evidence>
<sequence>MSNPVYLWLNDENGSPIVGESLVTGRIGSIEIKSLSHNMHIPADAHTGRLTGTRVHEPITLQKEFDRVTPFLYRALTNGLTLKSAILKMYQIMDAGIESEYFNIILENIKLTAITPNLFPGGMTGTHLENIQLRYESITWKHCNGNIIHKDSWNGHTTV</sequence>
<name>A0ABS0E8N2_9GAMM</name>
<dbReference type="EMBL" id="JADOBI010000008">
    <property type="protein sequence ID" value="MBF7981357.1"/>
    <property type="molecule type" value="Genomic_DNA"/>
</dbReference>
<dbReference type="Gene3D" id="2.30.110.20">
    <property type="entry name" value="Hcp1-like"/>
    <property type="match status" value="1"/>
</dbReference>
<dbReference type="InterPro" id="IPR036624">
    <property type="entry name" value="Hcp1-lik_sf"/>
</dbReference>
<gene>
    <name evidence="1" type="primary">hcp</name>
    <name evidence="1" type="ORF">IV433_18230</name>
</gene>
<proteinExistence type="predicted"/>
<dbReference type="RefSeq" id="WP_195815341.1">
    <property type="nucleotide sequence ID" value="NZ_JADOBI010000008.1"/>
</dbReference>
<dbReference type="PANTHER" id="PTHR34319:SF6">
    <property type="entry name" value="MAJOR EXPORTED PROTEIN"/>
    <property type="match status" value="1"/>
</dbReference>
<dbReference type="SUPFAM" id="SSF141452">
    <property type="entry name" value="Hcp1-like"/>
    <property type="match status" value="1"/>
</dbReference>
<protein>
    <submittedName>
        <fullName evidence="1">Type VI secretion system tube protein Hcp</fullName>
    </submittedName>
</protein>
<dbReference type="Proteomes" id="UP000636811">
    <property type="component" value="Unassembled WGS sequence"/>
</dbReference>
<dbReference type="PANTHER" id="PTHR34319">
    <property type="entry name" value="MAJOR EXPORTED PROTEIN"/>
    <property type="match status" value="1"/>
</dbReference>
<organism evidence="1 2">
    <name type="scientific">Rahnella laticis</name>
    <dbReference type="NCBI Taxonomy" id="2787622"/>
    <lineage>
        <taxon>Bacteria</taxon>
        <taxon>Pseudomonadati</taxon>
        <taxon>Pseudomonadota</taxon>
        <taxon>Gammaproteobacteria</taxon>
        <taxon>Enterobacterales</taxon>
        <taxon>Yersiniaceae</taxon>
        <taxon>Rahnella</taxon>
    </lineage>
</organism>
<accession>A0ABS0E8N2</accession>
<evidence type="ECO:0000313" key="2">
    <source>
        <dbReference type="Proteomes" id="UP000636811"/>
    </source>
</evidence>
<dbReference type="InterPro" id="IPR052947">
    <property type="entry name" value="T6SS_Hcp1_domain"/>
</dbReference>